<feature type="domain" description="LTD" evidence="2">
    <location>
        <begin position="1392"/>
        <end position="1503"/>
    </location>
</feature>
<evidence type="ECO:0000259" key="2">
    <source>
        <dbReference type="PROSITE" id="PS51841"/>
    </source>
</evidence>
<evidence type="ECO:0000256" key="1">
    <source>
        <dbReference type="SAM" id="SignalP"/>
    </source>
</evidence>
<dbReference type="InterPro" id="IPR001322">
    <property type="entry name" value="Lamin_tail_dom"/>
</dbReference>
<dbReference type="PROSITE" id="PS51841">
    <property type="entry name" value="LTD"/>
    <property type="match status" value="4"/>
</dbReference>
<reference evidence="3 4" key="1">
    <citation type="submission" date="2019-05" db="EMBL/GenBank/DDBJ databases">
        <title>Verrucobacter flavum gen. nov., sp. nov. a new member of the family Verrucomicrobiaceae.</title>
        <authorList>
            <person name="Szuroczki S."/>
            <person name="Abbaszade G."/>
            <person name="Szabo A."/>
            <person name="Felfoldi T."/>
            <person name="Schumann P."/>
            <person name="Boka K."/>
            <person name="Keki Z."/>
            <person name="Toumi M."/>
            <person name="Toth E."/>
        </authorList>
    </citation>
    <scope>NUCLEOTIDE SEQUENCE [LARGE SCALE GENOMIC DNA]</scope>
    <source>
        <strain evidence="3 4">MG-N-17</strain>
    </source>
</reference>
<organism evidence="3 4">
    <name type="scientific">Phragmitibacter flavus</name>
    <dbReference type="NCBI Taxonomy" id="2576071"/>
    <lineage>
        <taxon>Bacteria</taxon>
        <taxon>Pseudomonadati</taxon>
        <taxon>Verrucomicrobiota</taxon>
        <taxon>Verrucomicrobiia</taxon>
        <taxon>Verrucomicrobiales</taxon>
        <taxon>Verrucomicrobiaceae</taxon>
        <taxon>Phragmitibacter</taxon>
    </lineage>
</organism>
<dbReference type="Gene3D" id="2.60.40.1260">
    <property type="entry name" value="Lamin Tail domain"/>
    <property type="match status" value="2"/>
</dbReference>
<feature type="domain" description="LTD" evidence="2">
    <location>
        <begin position="1222"/>
        <end position="1352"/>
    </location>
</feature>
<dbReference type="Pfam" id="PF13290">
    <property type="entry name" value="CHB_HEX_C_1"/>
    <property type="match status" value="2"/>
</dbReference>
<dbReference type="EMBL" id="VAUV01000015">
    <property type="protein sequence ID" value="TLD69186.1"/>
    <property type="molecule type" value="Genomic_DNA"/>
</dbReference>
<dbReference type="Proteomes" id="UP000306196">
    <property type="component" value="Unassembled WGS sequence"/>
</dbReference>
<gene>
    <name evidence="3" type="ORF">FEM03_18985</name>
</gene>
<keyword evidence="4" id="KW-1185">Reference proteome</keyword>
<protein>
    <recommendedName>
        <fullName evidence="2">LTD domain-containing protein</fullName>
    </recommendedName>
</protein>
<dbReference type="InterPro" id="IPR014867">
    <property type="entry name" value="Spore_coat_CotH_CotH2/3/7"/>
</dbReference>
<name>A0A5R8KA59_9BACT</name>
<dbReference type="InterPro" id="IPR059177">
    <property type="entry name" value="GH29D-like_dom"/>
</dbReference>
<dbReference type="SUPFAM" id="SSF74853">
    <property type="entry name" value="Lamin A/C globular tail domain"/>
    <property type="match status" value="4"/>
</dbReference>
<dbReference type="Pfam" id="PF08757">
    <property type="entry name" value="CotH"/>
    <property type="match status" value="1"/>
</dbReference>
<proteinExistence type="predicted"/>
<comment type="caution">
    <text evidence="3">The sequence shown here is derived from an EMBL/GenBank/DDBJ whole genome shotgun (WGS) entry which is preliminary data.</text>
</comment>
<dbReference type="InterPro" id="IPR036415">
    <property type="entry name" value="Lamin_tail_dom_sf"/>
</dbReference>
<feature type="domain" description="LTD" evidence="2">
    <location>
        <begin position="461"/>
        <end position="559"/>
    </location>
</feature>
<sequence length="1857" mass="198312">MLMKSRVAAFFSLILLALLNASAEGQVVINEVMARGSDRLLKWSPTGVPKLGFGKAWNDPTFNDASWQTGVGPFGFGSFTNVSPAPVVGTNMATQMQNLTPTMYLRKSFAASAGQATSAAALSLEVQFNDGFVCYINGVEVARRNAGPVNDFKYRDSFAASGTPANTQSHLTPYLRTEVLTLPVASSVLVTGDNVIAVHALNFWENTSVHNQSTNALTSINNSNNFYFKGDLKLSGATLVANNTAWKYFPGVVEPSGGLFDPTLMFQARQSVPWGRPSFDDGLWSTGSSPFGAGSPPGGVTLGTNLTGQVTGMVTSLYARVVFTATAADVADPAALQLLMDWDDGFVAYLNGVEVARDRLEQANAFTPHNAVASSARSPGSYATYNLDPPGKLLIEGQNVLAVQVHNVSLADGDLFMRAQLRTNPAGTNRMMVPAVSTWNYFLGESEPVTAEDENIEDNPEPPEASPDWVELHNSGAVEVSLAGWGLSDDEDEPHKWSFPAGATIPAGGYLVVMCDDLDITEPAAGGFYHANFKLSADGETLVLSNAGGAAMSTVTFGAQTAAESYGRNGVGSLVFFPEPTPGAVNGGTTLSGRVAEPTFSEPGGFYLSGRTITMSCATPGAVIRYTLDGSEPTETNGVVGSSVLITASSGVRARAFVSGMIASKVATRSYLINEPVGRQSVPALCLVGDQQRSLYRPFGVMAISGGAQTNFVGPAPTGNNGMWTQTGATPGTAVDLNAYNNVVHRGRFTEKPVNMEILRADGTPGPNIEFGLRVSGSNHARPRYRLANQNRAPGASPAPNDGAWHQTDFTQKPSFNFFFRNDFGGDPLEWPLFPDYPVNAFHDVRVRAGKNDPSNPFIEDEYMRRLFISTGQVGSRGMINTLYVNGVYKGYYNLCEHVREDFLQRHHGGENAWDVRQVTVISSGDGLAFQELITYLRNNSQATLANYEGMATRLDMVNFVDYLLTNLVGVTGDWPHNNYICARERTVNGKHRYYLWDAEGAFGDFSGNVRTNMFVAGTTGAIVTTNPSGAGLGEGIRILYTLLRQSPEFRLLFADRIEKHFFNGGAFTGARVLAGWNAMKAGFAPLIAPTAVNDKVTPWFNGVGNVTRYSSGGANTPSRRRVLFDGYTDEVAGVEVPAHFVAEGLWPATKAPVFGQHGGVVAPGFQLEMTNLNAGGTIHFTTDGSDPRLAGGGIAGAVYGGALTLTYPGTIKARVRLDNGEWSPLQEAYFDTGLAEPLIFTELMYHPADNGLVDGDEYEFLEIKNVGTQTVSLGGMTFSSGIEYTFPEGATLAAGSHLVIAKSISRMAERYPGVTVFDEWGASGTSLSNSGEMVTLINALDRVVFSVTYTDKAPWPTSADGGGPSLVPVSPNTVPEPDNSIYWRVSSSTHGSPGMDDPAPPALPVWVNEVMSNPGVFDMDWVELFNPNAVAVDISHWWLSDSNGTPKKYQIADGTIIPPGGYLVFDEEDFATGLVPFSISSNGERARIASADAAGNLTGYSDSHAFEASELGVTFGRFINSQGSVFFLAQKTATPGAINSGARVGPVVMSEVHYRPLSGGDEFVELRNISKQPVALYDTANPLNTWQFDGINYGFPANTVIAPGELILVVPIAPANYRTKYGVPAATRIFGPFTGGLSNSGELVALEKPGVPFLNDEAVTEVPWIRVDQVTFGVSSPWPTAANGTGPSLEKLDLAMVGEEPLNWRASPVNGGSLGIPASMTLVQWQALYFTPAQVANALIGGANADPDGDGLTNFQEWAHGFDPLTRDANPVTFDVKSDNGEDYLCVEVVRSRSAVGVSWFGDTSVDLLDWNLGAGVQLGSPEVHADGTESVTFRHTIPMSSTEPRGFLRARVVGP</sequence>
<feature type="signal peptide" evidence="1">
    <location>
        <begin position="1"/>
        <end position="23"/>
    </location>
</feature>
<dbReference type="OrthoDB" id="185259at2"/>
<dbReference type="Gene3D" id="2.60.120.260">
    <property type="entry name" value="Galactose-binding domain-like"/>
    <property type="match status" value="2"/>
</dbReference>
<evidence type="ECO:0000313" key="4">
    <source>
        <dbReference type="Proteomes" id="UP000306196"/>
    </source>
</evidence>
<dbReference type="Pfam" id="PF00932">
    <property type="entry name" value="LTD"/>
    <property type="match status" value="3"/>
</dbReference>
<keyword evidence="1" id="KW-0732">Signal</keyword>
<feature type="chain" id="PRO_5024326127" description="LTD domain-containing protein" evidence="1">
    <location>
        <begin position="24"/>
        <end position="1857"/>
    </location>
</feature>
<feature type="domain" description="LTD" evidence="2">
    <location>
        <begin position="1535"/>
        <end position="1667"/>
    </location>
</feature>
<accession>A0A5R8KA59</accession>
<evidence type="ECO:0000313" key="3">
    <source>
        <dbReference type="EMBL" id="TLD69186.1"/>
    </source>
</evidence>